<dbReference type="EMBL" id="CAJVPT010048347">
    <property type="protein sequence ID" value="CAG8741897.1"/>
    <property type="molecule type" value="Genomic_DNA"/>
</dbReference>
<evidence type="ECO:0000313" key="1">
    <source>
        <dbReference type="EMBL" id="CAG8741897.1"/>
    </source>
</evidence>
<evidence type="ECO:0000313" key="2">
    <source>
        <dbReference type="Proteomes" id="UP000789525"/>
    </source>
</evidence>
<organism evidence="1 2">
    <name type="scientific">Acaulospora colombiana</name>
    <dbReference type="NCBI Taxonomy" id="27376"/>
    <lineage>
        <taxon>Eukaryota</taxon>
        <taxon>Fungi</taxon>
        <taxon>Fungi incertae sedis</taxon>
        <taxon>Mucoromycota</taxon>
        <taxon>Glomeromycotina</taxon>
        <taxon>Glomeromycetes</taxon>
        <taxon>Diversisporales</taxon>
        <taxon>Acaulosporaceae</taxon>
        <taxon>Acaulospora</taxon>
    </lineage>
</organism>
<comment type="caution">
    <text evidence="1">The sequence shown here is derived from an EMBL/GenBank/DDBJ whole genome shotgun (WGS) entry which is preliminary data.</text>
</comment>
<proteinExistence type="predicted"/>
<dbReference type="Proteomes" id="UP000789525">
    <property type="component" value="Unassembled WGS sequence"/>
</dbReference>
<reference evidence="1" key="1">
    <citation type="submission" date="2021-06" db="EMBL/GenBank/DDBJ databases">
        <authorList>
            <person name="Kallberg Y."/>
            <person name="Tangrot J."/>
            <person name="Rosling A."/>
        </authorList>
    </citation>
    <scope>NUCLEOTIDE SEQUENCE</scope>
    <source>
        <strain evidence="1">CL356</strain>
    </source>
</reference>
<protein>
    <submittedName>
        <fullName evidence="1">11005_t:CDS:1</fullName>
    </submittedName>
</protein>
<sequence>KRGMKSVALHKILPSLLSSLFPRYGLVSRDLTSDPMCFFIHSCGDTTPGFEHPERSFTRMGQPTIMVTARRWVGDGVLVDPSHTASMVLLIHHLSILAYNQAPGVAASS</sequence>
<gene>
    <name evidence="1" type="ORF">ACOLOM_LOCUS12222</name>
</gene>
<feature type="non-terminal residue" evidence="1">
    <location>
        <position position="1"/>
    </location>
</feature>
<keyword evidence="2" id="KW-1185">Reference proteome</keyword>
<accession>A0ACA9Q9Y0</accession>
<name>A0ACA9Q9Y0_9GLOM</name>